<sequence length="470" mass="50451">MATPVPLAVNFARGRISIASGGSLVNFFAQSAPVGAKADIVLVGAPGAKDFATLRYSNDAGVETVEGKILAMAYSNKDDRLVVVGEHAVYMVSSAGTVTRLGSWVMQEPVSIATNGIDFIAVDGSRARAIWISAAGLDPVYPTATAFYAADSVTCLDGYLILNRSDTGQVFNSGIRSRTFSGLDFGEAEKSPDDAVGVLAAGDSLFIFGETTTEIWYNAANPVGSPFARVPGSTIEQGCATAAAAAQTDGIVFWLTAGGTVWMAQGMSPSRVSDDQVEAVLKERKADWASARAYCYTDEGHTFYVLTVGNLTLAYDLATGFWHQRANYSRGCAIGRCHAEAWGKHFVGADDGRILEQSLDLFEDAGEPLIAQVVSMPIHGQRAYVAIGSVQIEMDTGLSPLGAEYEVVMEVSGDGGKAWSTRRPMSIGKTGDYVRRVIWRKLGARRDWRFRFTISDPFRRAILAQMHLEM</sequence>
<dbReference type="RefSeq" id="WP_140452696.1">
    <property type="nucleotide sequence ID" value="NZ_VFRP01000002.1"/>
</dbReference>
<evidence type="ECO:0000313" key="1">
    <source>
        <dbReference type="EMBL" id="TPE53075.1"/>
    </source>
</evidence>
<dbReference type="EMBL" id="VFRP01000002">
    <property type="protein sequence ID" value="TPE53075.1"/>
    <property type="molecule type" value="Genomic_DNA"/>
</dbReference>
<protein>
    <recommendedName>
        <fullName evidence="3">Exo-alpha-sialidase</fullName>
    </recommendedName>
</protein>
<comment type="caution">
    <text evidence="1">The sequence shown here is derived from an EMBL/GenBank/DDBJ whole genome shotgun (WGS) entry which is preliminary data.</text>
</comment>
<accession>A0A501WXV3</accession>
<gene>
    <name evidence="1" type="ORF">FJM51_03360</name>
</gene>
<reference evidence="1 2" key="1">
    <citation type="submission" date="2019-06" db="EMBL/GenBank/DDBJ databases">
        <title>A novel bacterium of genus Amaricoccus, isolated from marine sediment.</title>
        <authorList>
            <person name="Huang H."/>
            <person name="Mo K."/>
            <person name="Hu Y."/>
        </authorList>
    </citation>
    <scope>NUCLEOTIDE SEQUENCE [LARGE SCALE GENOMIC DNA]</scope>
    <source>
        <strain evidence="1 2">HB172011</strain>
    </source>
</reference>
<evidence type="ECO:0008006" key="3">
    <source>
        <dbReference type="Google" id="ProtNLM"/>
    </source>
</evidence>
<name>A0A501WXV3_9RHOB</name>
<keyword evidence="2" id="KW-1185">Reference proteome</keyword>
<dbReference type="AlphaFoldDB" id="A0A501WXV3"/>
<dbReference type="Proteomes" id="UP000319255">
    <property type="component" value="Unassembled WGS sequence"/>
</dbReference>
<dbReference type="OrthoDB" id="7842371at2"/>
<evidence type="ECO:0000313" key="2">
    <source>
        <dbReference type="Proteomes" id="UP000319255"/>
    </source>
</evidence>
<proteinExistence type="predicted"/>
<organism evidence="1 2">
    <name type="scientific">Amaricoccus solimangrovi</name>
    <dbReference type="NCBI Taxonomy" id="2589815"/>
    <lineage>
        <taxon>Bacteria</taxon>
        <taxon>Pseudomonadati</taxon>
        <taxon>Pseudomonadota</taxon>
        <taxon>Alphaproteobacteria</taxon>
        <taxon>Rhodobacterales</taxon>
        <taxon>Paracoccaceae</taxon>
        <taxon>Amaricoccus</taxon>
    </lineage>
</organism>